<dbReference type="PANTHER" id="PTHR43135:SF3">
    <property type="entry name" value="ALPHA-D-RIBOSE 1-METHYLPHOSPHONATE 5-TRIPHOSPHATE DIPHOSPHATASE"/>
    <property type="match status" value="1"/>
</dbReference>
<dbReference type="SUPFAM" id="SSF51556">
    <property type="entry name" value="Metallo-dependent hydrolases"/>
    <property type="match status" value="1"/>
</dbReference>
<dbReference type="Gene3D" id="3.40.50.10910">
    <property type="entry name" value="Amidohydrolase"/>
    <property type="match status" value="1"/>
</dbReference>
<feature type="signal peptide" evidence="1">
    <location>
        <begin position="1"/>
        <end position="25"/>
    </location>
</feature>
<dbReference type="Pfam" id="PF01979">
    <property type="entry name" value="Amidohydro_1"/>
    <property type="match status" value="1"/>
</dbReference>
<evidence type="ECO:0000313" key="4">
    <source>
        <dbReference type="Proteomes" id="UP000662770"/>
    </source>
</evidence>
<dbReference type="SUPFAM" id="SSF51338">
    <property type="entry name" value="Composite domain of metallo-dependent hydrolases"/>
    <property type="match status" value="1"/>
</dbReference>
<evidence type="ECO:0000313" key="3">
    <source>
        <dbReference type="EMBL" id="QSX32577.1"/>
    </source>
</evidence>
<dbReference type="InterPro" id="IPR032466">
    <property type="entry name" value="Metal_Hydrolase"/>
</dbReference>
<sequence>MKCSQYWMGILSIASSISPLGGAVAADTLFNDVTVFDGTGKQPFVADVLVKDGKIATIAKQIQATTDAEVIEAKNFTLMPGLIDVHTHWTASRAEISTAMLTHGITTVTDYHSSPDSYAAKREWHKSLISPHVLYAARIAPPGGHGADWADEKMTRLVASKEEAKAVLEYLDQYQPDFIKVFADGWRYGNPEENTDISLDAFEGIVEQAKIRHLPVVTHTVTVDGGIKAAKAGVTAIVHAMQDEKADARLVELMKQKAVYYAPTLAVYEPRPEKVKKLNPEKLAQTNERQGFSKYNLGLLHDAGIKLGLGTDSGISKTPFGESSVRELELLVDFGISPAEALVAGTKGSAEIIGVDQVTGTIEVGKRADLLLIEGKPWKQISDIRNLKAVWVDGKPVVKDGALVGQQGPSVPPAIKIGAVIDDFEQGALTSLASVRKTNIDYGFPRSTILMQPKLKSVTESNHVLDVMVALENKNAPYAQLVFPLTPGGFVPVDASRYTGVSFSVNGNARNYTVVLDSYNGKSKATLEAISGWQTIVVPFSKFEGDWDKTSLTAVSIEVDGKAEEQYWIELDNVKFTE</sequence>
<dbReference type="Gene3D" id="2.30.40.10">
    <property type="entry name" value="Urease, subunit C, domain 1"/>
    <property type="match status" value="1"/>
</dbReference>
<name>A0ABX7QMA1_9GAMM</name>
<dbReference type="Gene3D" id="2.60.120.430">
    <property type="entry name" value="Galactose-binding lectin"/>
    <property type="match status" value="1"/>
</dbReference>
<keyword evidence="1" id="KW-0732">Signal</keyword>
<dbReference type="RefSeq" id="WP_207353819.1">
    <property type="nucleotide sequence ID" value="NZ_CP071503.1"/>
</dbReference>
<accession>A0ABX7QMA1</accession>
<protein>
    <submittedName>
        <fullName evidence="3">CIA30 family protein</fullName>
    </submittedName>
</protein>
<proteinExistence type="predicted"/>
<dbReference type="InterPro" id="IPR008979">
    <property type="entry name" value="Galactose-bd-like_sf"/>
</dbReference>
<evidence type="ECO:0000256" key="1">
    <source>
        <dbReference type="SAM" id="SignalP"/>
    </source>
</evidence>
<keyword evidence="4" id="KW-1185">Reference proteome</keyword>
<dbReference type="InterPro" id="IPR051781">
    <property type="entry name" value="Metallo-dep_Hydrolase"/>
</dbReference>
<feature type="domain" description="Amidohydrolase-related" evidence="2">
    <location>
        <begin position="77"/>
        <end position="397"/>
    </location>
</feature>
<feature type="chain" id="PRO_5046956096" evidence="1">
    <location>
        <begin position="26"/>
        <end position="578"/>
    </location>
</feature>
<dbReference type="EMBL" id="CP071503">
    <property type="protein sequence ID" value="QSX32577.1"/>
    <property type="molecule type" value="Genomic_DNA"/>
</dbReference>
<dbReference type="InterPro" id="IPR011059">
    <property type="entry name" value="Metal-dep_hydrolase_composite"/>
</dbReference>
<dbReference type="PANTHER" id="PTHR43135">
    <property type="entry name" value="ALPHA-D-RIBOSE 1-METHYLPHOSPHONATE 5-TRIPHOSPHATE DIPHOSPHATASE"/>
    <property type="match status" value="1"/>
</dbReference>
<dbReference type="SUPFAM" id="SSF49785">
    <property type="entry name" value="Galactose-binding domain-like"/>
    <property type="match status" value="1"/>
</dbReference>
<evidence type="ECO:0000259" key="2">
    <source>
        <dbReference type="Pfam" id="PF01979"/>
    </source>
</evidence>
<dbReference type="InterPro" id="IPR006680">
    <property type="entry name" value="Amidohydro-rel"/>
</dbReference>
<dbReference type="Gene3D" id="3.30.110.90">
    <property type="entry name" value="Amidohydrolase"/>
    <property type="match status" value="1"/>
</dbReference>
<organism evidence="3 4">
    <name type="scientific">Shewanella avicenniae</name>
    <dbReference type="NCBI Taxonomy" id="2814294"/>
    <lineage>
        <taxon>Bacteria</taxon>
        <taxon>Pseudomonadati</taxon>
        <taxon>Pseudomonadota</taxon>
        <taxon>Gammaproteobacteria</taxon>
        <taxon>Alteromonadales</taxon>
        <taxon>Shewanellaceae</taxon>
        <taxon>Shewanella</taxon>
    </lineage>
</organism>
<reference evidence="3 4" key="1">
    <citation type="submission" date="2021-03" db="EMBL/GenBank/DDBJ databases">
        <title>Novel species identification of genus Shewanella.</title>
        <authorList>
            <person name="Liu G."/>
            <person name="Zhang Q."/>
        </authorList>
    </citation>
    <scope>NUCLEOTIDE SEQUENCE [LARGE SCALE GENOMIC DNA]</scope>
    <source>
        <strain evidence="3 4">FJAT-51800</strain>
    </source>
</reference>
<dbReference type="Gene3D" id="1.20.58.520">
    <property type="entry name" value="Amidohydrolase"/>
    <property type="match status" value="1"/>
</dbReference>
<dbReference type="Proteomes" id="UP000662770">
    <property type="component" value="Chromosome"/>
</dbReference>
<gene>
    <name evidence="3" type="ORF">JYB87_12520</name>
</gene>